<dbReference type="Proteomes" id="UP000664203">
    <property type="component" value="Unassembled WGS sequence"/>
</dbReference>
<feature type="signal peptide" evidence="1">
    <location>
        <begin position="1"/>
        <end position="21"/>
    </location>
</feature>
<evidence type="ECO:0000256" key="1">
    <source>
        <dbReference type="SAM" id="SignalP"/>
    </source>
</evidence>
<comment type="caution">
    <text evidence="2">The sequence shown here is derived from an EMBL/GenBank/DDBJ whole genome shotgun (WGS) entry which is preliminary data.</text>
</comment>
<feature type="chain" id="PRO_5034338979" evidence="1">
    <location>
        <begin position="22"/>
        <end position="267"/>
    </location>
</feature>
<organism evidence="2 3">
    <name type="scientific">Alectoria fallacina</name>
    <dbReference type="NCBI Taxonomy" id="1903189"/>
    <lineage>
        <taxon>Eukaryota</taxon>
        <taxon>Fungi</taxon>
        <taxon>Dikarya</taxon>
        <taxon>Ascomycota</taxon>
        <taxon>Pezizomycotina</taxon>
        <taxon>Lecanoromycetes</taxon>
        <taxon>OSLEUM clade</taxon>
        <taxon>Lecanoromycetidae</taxon>
        <taxon>Lecanorales</taxon>
        <taxon>Lecanorineae</taxon>
        <taxon>Parmeliaceae</taxon>
        <taxon>Alectoria</taxon>
    </lineage>
</organism>
<proteinExistence type="predicted"/>
<evidence type="ECO:0000313" key="2">
    <source>
        <dbReference type="EMBL" id="CAF9943823.1"/>
    </source>
</evidence>
<reference evidence="2" key="1">
    <citation type="submission" date="2021-03" db="EMBL/GenBank/DDBJ databases">
        <authorList>
            <person name="Tagirdzhanova G."/>
        </authorList>
    </citation>
    <scope>NUCLEOTIDE SEQUENCE</scope>
</reference>
<gene>
    <name evidence="2" type="ORF">ALECFALPRED_001446</name>
</gene>
<dbReference type="EMBL" id="CAJPDR010001330">
    <property type="protein sequence ID" value="CAF9943823.1"/>
    <property type="molecule type" value="Genomic_DNA"/>
</dbReference>
<keyword evidence="3" id="KW-1185">Reference proteome</keyword>
<sequence length="267" mass="29101">MLLQNCLLLVLSIVFIISTTPFQPTEDSALKLSPIPNIVKPIFPPNASISQLNASAENALNIRCDGETYGYNPSILDCEDVKEYLLPDMRMWTFGERHTGLPEPIIPLPYRLMGDRGLCYIQAVLIEDHTTAEATLNMLRRAASSLLIQCVTRVTSQGGIATNIGKSAVKVGGNGLFQRPMLICVPWLTPVGGDNNLAVILGTYQRPVSCRGSLPFWQSCKDVLYDMPADKVSRVFGPEGDPSVTEVLPYHIDSGKSAAFLDSTCVA</sequence>
<accession>A0A8H3JB90</accession>
<name>A0A8H3JB90_9LECA</name>
<dbReference type="OrthoDB" id="5387767at2759"/>
<dbReference type="AlphaFoldDB" id="A0A8H3JB90"/>
<keyword evidence="1" id="KW-0732">Signal</keyword>
<evidence type="ECO:0000313" key="3">
    <source>
        <dbReference type="Proteomes" id="UP000664203"/>
    </source>
</evidence>
<protein>
    <submittedName>
        <fullName evidence="2">Uncharacterized protein</fullName>
    </submittedName>
</protein>